<dbReference type="Gene3D" id="3.30.830.10">
    <property type="entry name" value="Metalloenzyme, LuxS/M16 peptidase-like"/>
    <property type="match status" value="2"/>
</dbReference>
<dbReference type="InterPro" id="IPR011249">
    <property type="entry name" value="Metalloenz_LuxS/M16"/>
</dbReference>
<evidence type="ECO:0000259" key="4">
    <source>
        <dbReference type="Pfam" id="PF05193"/>
    </source>
</evidence>
<dbReference type="AlphaFoldDB" id="A0A1E3QUT4"/>
<dbReference type="GO" id="GO:0017087">
    <property type="term" value="C:mitochondrial processing peptidase complex"/>
    <property type="evidence" value="ECO:0007669"/>
    <property type="project" value="EnsemblFungi"/>
</dbReference>
<proteinExistence type="inferred from homology"/>
<dbReference type="PANTHER" id="PTHR11851">
    <property type="entry name" value="METALLOPROTEASE"/>
    <property type="match status" value="1"/>
</dbReference>
<dbReference type="Pfam" id="PF00675">
    <property type="entry name" value="Peptidase_M16"/>
    <property type="match status" value="1"/>
</dbReference>
<dbReference type="GO" id="GO:0004222">
    <property type="term" value="F:metalloendopeptidase activity"/>
    <property type="evidence" value="ECO:0007669"/>
    <property type="project" value="EnsemblFungi"/>
</dbReference>
<dbReference type="GO" id="GO:0006627">
    <property type="term" value="P:protein processing involved in protein targeting to mitochondrion"/>
    <property type="evidence" value="ECO:0007669"/>
    <property type="project" value="EnsemblFungi"/>
</dbReference>
<dbReference type="OrthoDB" id="277191at2759"/>
<dbReference type="InterPro" id="IPR007863">
    <property type="entry name" value="Peptidase_M16_C"/>
</dbReference>
<dbReference type="SUPFAM" id="SSF63411">
    <property type="entry name" value="LuxS/MPP-like metallohydrolase"/>
    <property type="match status" value="2"/>
</dbReference>
<dbReference type="STRING" id="984486.A0A1E3QUT4"/>
<comment type="similarity">
    <text evidence="2">Belongs to the peptidase M16 family.</text>
</comment>
<evidence type="ECO:0000259" key="3">
    <source>
        <dbReference type="Pfam" id="PF00675"/>
    </source>
</evidence>
<sequence>MLRGISRPLKHSTAFRRFASTHLTDRIQITTLANGFRVFSDSTPGFFSCLGVFVNSGSRSETAFGSTGLTHINSRLAYKSTESQSTQQMLEKLRQVGGIYDCVYDREYVAYNASVMNNPADIEQMFGLLSDTIRNPQITDAEVEEVKGIADYELQTVSLNPEQILPEVSFIAAYNGQTLGAPLLCPPESLHGVDRATIMAYRELFFTPHNLIAGFSGVEHDVAVKLAEKYFGDMTSEVQTPSKGVARYTGGSISLPTPQLYGRDEEKTFLRLSFESVPASSDELYAAAVLQSLIGQARSFSAGGPGKGLYSRAMRDVLNGNGYMDFFSADGFVFSDSGLFSVTAACLPHPKIMAQLPSIICEQISNTFMARGVKALTRTEVERAKNQLKSHVMIALENKPIQLEECFKRIVQFDSEAGRKFVADADYCHMIENVTMEDVKSVAEKIFTGKAGKGSGKVTVAIQGDAEAVGDVGTVVKKYGLGN</sequence>
<dbReference type="InterPro" id="IPR011765">
    <property type="entry name" value="Pept_M16_N"/>
</dbReference>
<dbReference type="GeneID" id="30146237"/>
<feature type="domain" description="Peptidase M16 C-terminal" evidence="4">
    <location>
        <begin position="193"/>
        <end position="388"/>
    </location>
</feature>
<evidence type="ECO:0000313" key="6">
    <source>
        <dbReference type="Proteomes" id="UP000094336"/>
    </source>
</evidence>
<comment type="function">
    <text evidence="1">Substrate recognition and binding subunit of the essential mitochondrial processing protease (MPP), which cleaves the mitochondrial sequence off newly imported precursors proteins.</text>
</comment>
<evidence type="ECO:0000313" key="5">
    <source>
        <dbReference type="EMBL" id="ODQ81324.1"/>
    </source>
</evidence>
<dbReference type="Proteomes" id="UP000094336">
    <property type="component" value="Unassembled WGS sequence"/>
</dbReference>
<evidence type="ECO:0008006" key="7">
    <source>
        <dbReference type="Google" id="ProtNLM"/>
    </source>
</evidence>
<evidence type="ECO:0000256" key="2">
    <source>
        <dbReference type="ARBA" id="ARBA00007261"/>
    </source>
</evidence>
<dbReference type="RefSeq" id="XP_018986652.1">
    <property type="nucleotide sequence ID" value="XM_019128384.1"/>
</dbReference>
<protein>
    <recommendedName>
        <fullName evidence="7">Peptidase M16 N-terminal domain-containing protein</fullName>
    </recommendedName>
</protein>
<accession>A0A1E3QUT4</accession>
<dbReference type="EMBL" id="KV454428">
    <property type="protein sequence ID" value="ODQ81324.1"/>
    <property type="molecule type" value="Genomic_DNA"/>
</dbReference>
<evidence type="ECO:0000256" key="1">
    <source>
        <dbReference type="ARBA" id="ARBA00002123"/>
    </source>
</evidence>
<gene>
    <name evidence="5" type="ORF">BABINDRAFT_160683</name>
</gene>
<dbReference type="GO" id="GO:0046872">
    <property type="term" value="F:metal ion binding"/>
    <property type="evidence" value="ECO:0007669"/>
    <property type="project" value="InterPro"/>
</dbReference>
<dbReference type="Pfam" id="PF05193">
    <property type="entry name" value="Peptidase_M16_C"/>
    <property type="match status" value="1"/>
</dbReference>
<dbReference type="PANTHER" id="PTHR11851:SF49">
    <property type="entry name" value="MITOCHONDRIAL-PROCESSING PEPTIDASE SUBUNIT ALPHA"/>
    <property type="match status" value="1"/>
</dbReference>
<feature type="domain" description="Peptidase M16 N-terminal" evidence="3">
    <location>
        <begin position="38"/>
        <end position="186"/>
    </location>
</feature>
<dbReference type="GO" id="GO:0061133">
    <property type="term" value="F:endopeptidase activator activity"/>
    <property type="evidence" value="ECO:0007669"/>
    <property type="project" value="EnsemblFungi"/>
</dbReference>
<keyword evidence="6" id="KW-1185">Reference proteome</keyword>
<name>A0A1E3QUT4_9ASCO</name>
<organism evidence="5 6">
    <name type="scientific">Babjeviella inositovora NRRL Y-12698</name>
    <dbReference type="NCBI Taxonomy" id="984486"/>
    <lineage>
        <taxon>Eukaryota</taxon>
        <taxon>Fungi</taxon>
        <taxon>Dikarya</taxon>
        <taxon>Ascomycota</taxon>
        <taxon>Saccharomycotina</taxon>
        <taxon>Pichiomycetes</taxon>
        <taxon>Serinales incertae sedis</taxon>
        <taxon>Babjeviella</taxon>
    </lineage>
</organism>
<reference evidence="6" key="1">
    <citation type="submission" date="2016-05" db="EMBL/GenBank/DDBJ databases">
        <title>Comparative genomics of biotechnologically important yeasts.</title>
        <authorList>
            <consortium name="DOE Joint Genome Institute"/>
            <person name="Riley R."/>
            <person name="Haridas S."/>
            <person name="Wolfe K.H."/>
            <person name="Lopes M.R."/>
            <person name="Hittinger C.T."/>
            <person name="Goker M."/>
            <person name="Salamov A."/>
            <person name="Wisecaver J."/>
            <person name="Long T.M."/>
            <person name="Aerts A.L."/>
            <person name="Barry K."/>
            <person name="Choi C."/>
            <person name="Clum A."/>
            <person name="Coughlan A.Y."/>
            <person name="Deshpande S."/>
            <person name="Douglass A.P."/>
            <person name="Hanson S.J."/>
            <person name="Klenk H.-P."/>
            <person name="Labutti K."/>
            <person name="Lapidus A."/>
            <person name="Lindquist E."/>
            <person name="Lipzen A."/>
            <person name="Meier-Kolthoff J.P."/>
            <person name="Ohm R.A."/>
            <person name="Otillar R.P."/>
            <person name="Pangilinan J."/>
            <person name="Peng Y."/>
            <person name="Rokas A."/>
            <person name="Rosa C.A."/>
            <person name="Scheuner C."/>
            <person name="Sibirny A.A."/>
            <person name="Slot J.C."/>
            <person name="Stielow J.B."/>
            <person name="Sun H."/>
            <person name="Kurtzman C.P."/>
            <person name="Blackwell M."/>
            <person name="Grigoriev I.V."/>
            <person name="Jeffries T.W."/>
        </authorList>
    </citation>
    <scope>NUCLEOTIDE SEQUENCE [LARGE SCALE GENOMIC DNA]</scope>
    <source>
        <strain evidence="6">NRRL Y-12698</strain>
    </source>
</reference>
<dbReference type="InterPro" id="IPR050361">
    <property type="entry name" value="MPP/UQCRC_Complex"/>
</dbReference>